<feature type="domain" description="Expansin-like EG45" evidence="5">
    <location>
        <begin position="25"/>
        <end position="133"/>
    </location>
</feature>
<comment type="subcellular location">
    <subcellularLocation>
        <location evidence="1">Secreted</location>
    </subcellularLocation>
</comment>
<dbReference type="InterPro" id="IPR044206">
    <property type="entry name" value="EGC1/2"/>
</dbReference>
<evidence type="ECO:0000256" key="3">
    <source>
        <dbReference type="ARBA" id="ARBA00022729"/>
    </source>
</evidence>
<feature type="chain" id="PRO_5010128345" description="Expansin-like EG45 domain-containing protein" evidence="4">
    <location>
        <begin position="22"/>
        <end position="170"/>
    </location>
</feature>
<dbReference type="GO" id="GO:0009627">
    <property type="term" value="P:systemic acquired resistance"/>
    <property type="evidence" value="ECO:0007669"/>
    <property type="project" value="InterPro"/>
</dbReference>
<protein>
    <recommendedName>
        <fullName evidence="5">Expansin-like EG45 domain-containing protein</fullName>
    </recommendedName>
</protein>
<dbReference type="FunFam" id="2.40.40.10:FF:000005">
    <property type="entry name" value="Barwin-related endoglucanase"/>
    <property type="match status" value="1"/>
</dbReference>
<keyword evidence="2" id="KW-0964">Secreted</keyword>
<evidence type="ECO:0000313" key="6">
    <source>
        <dbReference type="EnsemblPlants" id="KQL24906"/>
    </source>
</evidence>
<evidence type="ECO:0000256" key="4">
    <source>
        <dbReference type="SAM" id="SignalP"/>
    </source>
</evidence>
<dbReference type="AlphaFoldDB" id="K4A085"/>
<evidence type="ECO:0000256" key="1">
    <source>
        <dbReference type="ARBA" id="ARBA00004613"/>
    </source>
</evidence>
<dbReference type="InParanoid" id="K4A085"/>
<dbReference type="PANTHER" id="PTHR47295">
    <property type="entry name" value="EG45-LIKE DOMAIN CONTAINING PROTEIN 1-RELATED"/>
    <property type="match status" value="1"/>
</dbReference>
<evidence type="ECO:0000256" key="2">
    <source>
        <dbReference type="ARBA" id="ARBA00022525"/>
    </source>
</evidence>
<dbReference type="InterPro" id="IPR036908">
    <property type="entry name" value="RlpA-like_sf"/>
</dbReference>
<dbReference type="Gramene" id="KQL24906">
    <property type="protein sequence ID" value="KQL24906"/>
    <property type="gene ID" value="SETIT_032273mg"/>
</dbReference>
<reference evidence="6" key="2">
    <citation type="submission" date="2018-08" db="UniProtKB">
        <authorList>
            <consortium name="EnsemblPlants"/>
        </authorList>
    </citation>
    <scope>IDENTIFICATION</scope>
    <source>
        <strain evidence="6">Yugu1</strain>
    </source>
</reference>
<dbReference type="Gene3D" id="2.40.40.10">
    <property type="entry name" value="RlpA-like domain"/>
    <property type="match status" value="1"/>
</dbReference>
<dbReference type="HOGENOM" id="CLU_112218_2_1_1"/>
<dbReference type="Proteomes" id="UP000004995">
    <property type="component" value="Unassembled WGS sequence"/>
</dbReference>
<dbReference type="Pfam" id="PF03330">
    <property type="entry name" value="DPBB_1"/>
    <property type="match status" value="1"/>
</dbReference>
<dbReference type="SUPFAM" id="SSF50685">
    <property type="entry name" value="Barwin-like endoglucanases"/>
    <property type="match status" value="1"/>
</dbReference>
<proteinExistence type="predicted"/>
<keyword evidence="3 4" id="KW-0732">Signal</keyword>
<dbReference type="PROSITE" id="PS50842">
    <property type="entry name" value="EXPANSIN_EG45"/>
    <property type="match status" value="1"/>
</dbReference>
<evidence type="ECO:0000259" key="5">
    <source>
        <dbReference type="PROSITE" id="PS50842"/>
    </source>
</evidence>
<dbReference type="GO" id="GO:0048046">
    <property type="term" value="C:apoplast"/>
    <property type="evidence" value="ECO:0007669"/>
    <property type="project" value="InterPro"/>
</dbReference>
<dbReference type="OMA" id="CKGATNE"/>
<dbReference type="InterPro" id="IPR007112">
    <property type="entry name" value="Expansin/allergen_DPBB_dom"/>
</dbReference>
<feature type="signal peptide" evidence="4">
    <location>
        <begin position="1"/>
        <end position="21"/>
    </location>
</feature>
<reference evidence="7" key="1">
    <citation type="journal article" date="2012" name="Nat. Biotechnol.">
        <title>Reference genome sequence of the model plant Setaria.</title>
        <authorList>
            <person name="Bennetzen J.L."/>
            <person name="Schmutz J."/>
            <person name="Wang H."/>
            <person name="Percifield R."/>
            <person name="Hawkins J."/>
            <person name="Pontaroli A.C."/>
            <person name="Estep M."/>
            <person name="Feng L."/>
            <person name="Vaughn J.N."/>
            <person name="Grimwood J."/>
            <person name="Jenkins J."/>
            <person name="Barry K."/>
            <person name="Lindquist E."/>
            <person name="Hellsten U."/>
            <person name="Deshpande S."/>
            <person name="Wang X."/>
            <person name="Wu X."/>
            <person name="Mitros T."/>
            <person name="Triplett J."/>
            <person name="Yang X."/>
            <person name="Ye C.Y."/>
            <person name="Mauro-Herrera M."/>
            <person name="Wang L."/>
            <person name="Li P."/>
            <person name="Sharma M."/>
            <person name="Sharma R."/>
            <person name="Ronald P.C."/>
            <person name="Panaud O."/>
            <person name="Kellogg E.A."/>
            <person name="Brutnell T.P."/>
            <person name="Doust A.N."/>
            <person name="Tuskan G.A."/>
            <person name="Rokhsar D."/>
            <person name="Devos K.M."/>
        </authorList>
    </citation>
    <scope>NUCLEOTIDE SEQUENCE [LARGE SCALE GENOMIC DNA]</scope>
    <source>
        <strain evidence="7">cv. Yugu1</strain>
    </source>
</reference>
<dbReference type="STRING" id="4555.K4A085"/>
<name>K4A085_SETIT</name>
<accession>K4A085</accession>
<keyword evidence="7" id="KW-1185">Reference proteome</keyword>
<dbReference type="EMBL" id="AGNK02001148">
    <property type="status" value="NOT_ANNOTATED_CDS"/>
    <property type="molecule type" value="Genomic_DNA"/>
</dbReference>
<dbReference type="InterPro" id="IPR009009">
    <property type="entry name" value="RlpA-like_DPBB"/>
</dbReference>
<dbReference type="CDD" id="cd22269">
    <property type="entry name" value="DPBB_EG45-like"/>
    <property type="match status" value="1"/>
</dbReference>
<sequence length="170" mass="17367">MTMPKAAASAVLAMAVGLAMASLVAGTRGFATFYTPSYTPSACYGYEDQGTMIAAASDAFWNGGEACGHRYVVRCKGATNEGVAHPCTGRSVTVKIVDLCPAGCAGTIDLSQEAFAVIADPNAGKASFSVGLVADKRPLAAIASFASFNLKISHPSEAPTRSPAVCPRGR</sequence>
<dbReference type="PANTHER" id="PTHR47295:SF2">
    <property type="entry name" value="EG45-LIKE DOMAIN CONTAINING PROTEIN 1-RELATED"/>
    <property type="match status" value="1"/>
</dbReference>
<dbReference type="eggNOG" id="ENOG502S1DA">
    <property type="taxonomic scope" value="Eukaryota"/>
</dbReference>
<dbReference type="EnsemblPlants" id="KQL24906">
    <property type="protein sequence ID" value="KQL24906"/>
    <property type="gene ID" value="SETIT_032273mg"/>
</dbReference>
<evidence type="ECO:0000313" key="7">
    <source>
        <dbReference type="Proteomes" id="UP000004995"/>
    </source>
</evidence>
<organism evidence="6 7">
    <name type="scientific">Setaria italica</name>
    <name type="common">Foxtail millet</name>
    <name type="synonym">Panicum italicum</name>
    <dbReference type="NCBI Taxonomy" id="4555"/>
    <lineage>
        <taxon>Eukaryota</taxon>
        <taxon>Viridiplantae</taxon>
        <taxon>Streptophyta</taxon>
        <taxon>Embryophyta</taxon>
        <taxon>Tracheophyta</taxon>
        <taxon>Spermatophyta</taxon>
        <taxon>Magnoliopsida</taxon>
        <taxon>Liliopsida</taxon>
        <taxon>Poales</taxon>
        <taxon>Poaceae</taxon>
        <taxon>PACMAD clade</taxon>
        <taxon>Panicoideae</taxon>
        <taxon>Panicodae</taxon>
        <taxon>Paniceae</taxon>
        <taxon>Cenchrinae</taxon>
        <taxon>Setaria</taxon>
    </lineage>
</organism>